<keyword evidence="8" id="KW-0472">Membrane</keyword>
<organism evidence="10 11">
    <name type="scientific">Callosobruchus maculatus</name>
    <name type="common">Southern cowpea weevil</name>
    <name type="synonym">Pulse bruchid</name>
    <dbReference type="NCBI Taxonomy" id="64391"/>
    <lineage>
        <taxon>Eukaryota</taxon>
        <taxon>Metazoa</taxon>
        <taxon>Ecdysozoa</taxon>
        <taxon>Arthropoda</taxon>
        <taxon>Hexapoda</taxon>
        <taxon>Insecta</taxon>
        <taxon>Pterygota</taxon>
        <taxon>Neoptera</taxon>
        <taxon>Endopterygota</taxon>
        <taxon>Coleoptera</taxon>
        <taxon>Polyphaga</taxon>
        <taxon>Cucujiformia</taxon>
        <taxon>Chrysomeloidea</taxon>
        <taxon>Chrysomelidae</taxon>
        <taxon>Bruchinae</taxon>
        <taxon>Bruchini</taxon>
        <taxon>Callosobruchus</taxon>
    </lineage>
</organism>
<dbReference type="PANTHER" id="PTHR43570">
    <property type="entry name" value="ALDEHYDE DEHYDROGENASE"/>
    <property type="match status" value="1"/>
</dbReference>
<keyword evidence="3" id="KW-0520">NAD</keyword>
<proteinExistence type="inferred from homology"/>
<keyword evidence="8" id="KW-0812">Transmembrane</keyword>
<dbReference type="EMBL" id="CAACVG010007216">
    <property type="protein sequence ID" value="VEN44199.1"/>
    <property type="molecule type" value="Genomic_DNA"/>
</dbReference>
<dbReference type="InterPro" id="IPR016162">
    <property type="entry name" value="Ald_DH_N"/>
</dbReference>
<dbReference type="InterPro" id="IPR016163">
    <property type="entry name" value="Ald_DH_C"/>
</dbReference>
<evidence type="ECO:0000256" key="2">
    <source>
        <dbReference type="ARBA" id="ARBA00023002"/>
    </source>
</evidence>
<dbReference type="PIRSF" id="PIRSF036492">
    <property type="entry name" value="ALDH"/>
    <property type="match status" value="1"/>
</dbReference>
<dbReference type="OrthoDB" id="440325at2759"/>
<dbReference type="PROSITE" id="PS00687">
    <property type="entry name" value="ALDEHYDE_DEHYDR_GLU"/>
    <property type="match status" value="1"/>
</dbReference>
<feature type="transmembrane region" description="Helical" evidence="8">
    <location>
        <begin position="474"/>
        <end position="491"/>
    </location>
</feature>
<evidence type="ECO:0000313" key="10">
    <source>
        <dbReference type="EMBL" id="VEN44199.1"/>
    </source>
</evidence>
<evidence type="ECO:0000256" key="6">
    <source>
        <dbReference type="PROSITE-ProRule" id="PRU10007"/>
    </source>
</evidence>
<feature type="domain" description="Aldehyde dehydrogenase" evidence="9">
    <location>
        <begin position="10"/>
        <end position="432"/>
    </location>
</feature>
<evidence type="ECO:0000259" key="9">
    <source>
        <dbReference type="Pfam" id="PF00171"/>
    </source>
</evidence>
<evidence type="ECO:0000313" key="11">
    <source>
        <dbReference type="Proteomes" id="UP000410492"/>
    </source>
</evidence>
<dbReference type="GO" id="GO:0004029">
    <property type="term" value="F:aldehyde dehydrogenase (NAD+) activity"/>
    <property type="evidence" value="ECO:0007669"/>
    <property type="project" value="TreeGrafter"/>
</dbReference>
<dbReference type="AlphaFoldDB" id="A0A653C997"/>
<evidence type="ECO:0000256" key="4">
    <source>
        <dbReference type="PIRNR" id="PIRNR036492"/>
    </source>
</evidence>
<dbReference type="Pfam" id="PF00171">
    <property type="entry name" value="Aldedh"/>
    <property type="match status" value="1"/>
</dbReference>
<accession>A0A653C997</accession>
<feature type="active site" evidence="5">
    <location>
        <position position="248"/>
    </location>
</feature>
<sequence length="499" mass="55379">MPSVSKNPQEIVTQLRNTFNSGKTKPLGYRIKQLKAFKCMIEENLEEIAKCLYADLHKSKFEAIIMETDFLINEIKYCLTHIHEWTRTEKPDKIMANLLDSVYILHDPYGVVLVMGAWNYPLQLTLLPVIGAIAAGNCVVIKPSEISSATSKFIADYVPKYLDPEAFSVYEGGIPETTELLKQRFDYIFYTGCAGVGKIVQSAASKHLTPHTLELGGKSPVFIDSSVDIETAARRVMWGKCANAGQTCVAPDYVLCTRDTADRFVSAANKVIKEFFGEDPKRSEDFGRIVNDRHFARIAALMKGCDIAVGGQTDSTERYIAPTIIVDAKPTDPIMQEEIFGPLLPIVYVESAYDAISFINHREKPLAMYIFSNDSKLVNTFLTSTSAGGVTVNDVVMHLTVPSLPFGGVGQSGMGSYHGKASYDTFTHRKSVLHKDLFILGEKLGAARYPPSSNGKLKYLQFMLNPNLSLSFRYLSHIIVFALGAGLAYWLNCLKERSE</sequence>
<evidence type="ECO:0000256" key="1">
    <source>
        <dbReference type="ARBA" id="ARBA00009986"/>
    </source>
</evidence>
<dbReference type="GO" id="GO:0005737">
    <property type="term" value="C:cytoplasm"/>
    <property type="evidence" value="ECO:0007669"/>
    <property type="project" value="TreeGrafter"/>
</dbReference>
<dbReference type="FunFam" id="3.40.605.10:FF:000004">
    <property type="entry name" value="Aldehyde dehydrogenase"/>
    <property type="match status" value="1"/>
</dbReference>
<dbReference type="GO" id="GO:0006081">
    <property type="term" value="P:aldehyde metabolic process"/>
    <property type="evidence" value="ECO:0007669"/>
    <property type="project" value="InterPro"/>
</dbReference>
<keyword evidence="8" id="KW-1133">Transmembrane helix</keyword>
<dbReference type="FunFam" id="3.40.309.10:FF:000003">
    <property type="entry name" value="Aldehyde dehydrogenase"/>
    <property type="match status" value="1"/>
</dbReference>
<dbReference type="SUPFAM" id="SSF53720">
    <property type="entry name" value="ALDH-like"/>
    <property type="match status" value="1"/>
</dbReference>
<dbReference type="Proteomes" id="UP000410492">
    <property type="component" value="Unassembled WGS sequence"/>
</dbReference>
<dbReference type="CDD" id="cd07132">
    <property type="entry name" value="ALDH_F3AB"/>
    <property type="match status" value="1"/>
</dbReference>
<evidence type="ECO:0000256" key="5">
    <source>
        <dbReference type="PIRSR" id="PIRSR036492-1"/>
    </source>
</evidence>
<name>A0A653C997_CALMS</name>
<evidence type="ECO:0000256" key="8">
    <source>
        <dbReference type="SAM" id="Phobius"/>
    </source>
</evidence>
<reference evidence="10 11" key="1">
    <citation type="submission" date="2019-01" db="EMBL/GenBank/DDBJ databases">
        <authorList>
            <person name="Sayadi A."/>
        </authorList>
    </citation>
    <scope>NUCLEOTIDE SEQUENCE [LARGE SCALE GENOMIC DNA]</scope>
</reference>
<dbReference type="InterPro" id="IPR015590">
    <property type="entry name" value="Aldehyde_DH_dom"/>
</dbReference>
<dbReference type="InterPro" id="IPR029510">
    <property type="entry name" value="Ald_DH_CS_GLU"/>
</dbReference>
<evidence type="ECO:0000256" key="7">
    <source>
        <dbReference type="RuleBase" id="RU003345"/>
    </source>
</evidence>
<dbReference type="Gene3D" id="3.40.309.10">
    <property type="entry name" value="Aldehyde Dehydrogenase, Chain A, domain 2"/>
    <property type="match status" value="1"/>
</dbReference>
<evidence type="ECO:0000256" key="3">
    <source>
        <dbReference type="ARBA" id="ARBA00023027"/>
    </source>
</evidence>
<protein>
    <recommendedName>
        <fullName evidence="4">Aldehyde dehydrogenase</fullName>
    </recommendedName>
</protein>
<dbReference type="InterPro" id="IPR012394">
    <property type="entry name" value="Aldehyde_DH_NAD(P)"/>
</dbReference>
<keyword evidence="2 4" id="KW-0560">Oxidoreductase</keyword>
<comment type="similarity">
    <text evidence="1 4 7">Belongs to the aldehyde dehydrogenase family.</text>
</comment>
<dbReference type="InterPro" id="IPR016161">
    <property type="entry name" value="Ald_DH/histidinol_DH"/>
</dbReference>
<feature type="active site" evidence="5 6">
    <location>
        <position position="214"/>
    </location>
</feature>
<keyword evidence="11" id="KW-1185">Reference proteome</keyword>
<dbReference type="Gene3D" id="3.40.605.10">
    <property type="entry name" value="Aldehyde Dehydrogenase, Chain A, domain 1"/>
    <property type="match status" value="1"/>
</dbReference>
<gene>
    <name evidence="10" type="ORF">CALMAC_LOCUS7089</name>
</gene>
<dbReference type="PANTHER" id="PTHR43570:SF16">
    <property type="entry name" value="ALDEHYDE DEHYDROGENASE TYPE III, ISOFORM Q"/>
    <property type="match status" value="1"/>
</dbReference>